<accession>A0A9P5LF33</accession>
<dbReference type="InterPro" id="IPR012341">
    <property type="entry name" value="6hp_glycosidase-like_sf"/>
</dbReference>
<evidence type="ECO:0000313" key="4">
    <source>
        <dbReference type="Proteomes" id="UP000722485"/>
    </source>
</evidence>
<evidence type="ECO:0000313" key="3">
    <source>
        <dbReference type="EMBL" id="KAF7547512.1"/>
    </source>
</evidence>
<comment type="similarity">
    <text evidence="2">Belongs to the glycosyl hydrolase 88 family.</text>
</comment>
<evidence type="ECO:0000256" key="2">
    <source>
        <dbReference type="ARBA" id="ARBA00038358"/>
    </source>
</evidence>
<dbReference type="InterPro" id="IPR008928">
    <property type="entry name" value="6-hairpin_glycosidase_sf"/>
</dbReference>
<keyword evidence="4" id="KW-1185">Reference proteome</keyword>
<evidence type="ECO:0008006" key="5">
    <source>
        <dbReference type="Google" id="ProtNLM"/>
    </source>
</evidence>
<name>A0A9P5LF33_9HYPO</name>
<dbReference type="GO" id="GO:0000272">
    <property type="term" value="P:polysaccharide catabolic process"/>
    <property type="evidence" value="ECO:0007669"/>
    <property type="project" value="TreeGrafter"/>
</dbReference>
<dbReference type="OrthoDB" id="2317065at2759"/>
<reference evidence="3" key="1">
    <citation type="submission" date="2020-03" db="EMBL/GenBank/DDBJ databases">
        <title>Draft Genome Sequence of Cylindrodendrum hubeiense.</title>
        <authorList>
            <person name="Buettner E."/>
            <person name="Kellner H."/>
        </authorList>
    </citation>
    <scope>NUCLEOTIDE SEQUENCE</scope>
    <source>
        <strain evidence="3">IHI 201604</strain>
    </source>
</reference>
<keyword evidence="1" id="KW-0378">Hydrolase</keyword>
<protein>
    <recommendedName>
        <fullName evidence="5">Unsaturated glucuronyl hydrolase</fullName>
    </recommendedName>
</protein>
<dbReference type="Proteomes" id="UP000722485">
    <property type="component" value="Unassembled WGS sequence"/>
</dbReference>
<dbReference type="Gene3D" id="1.50.10.10">
    <property type="match status" value="1"/>
</dbReference>
<sequence length="301" mass="33415">MVTDMDENILVIIDSLCNLDLLFYASAHSGDKDLALVATCHARTLLKTHLRPEATVNPAEDGYRGQLYSTCHVANLDPASGELKWQRTAQGYSDDSTWARGQAWAILGYAQTYMWTKDRDFLEASCGAAEYFLQRLASSPESVEFTPPPQIPSGEKESNRSFHRGRFTPLWDFDAPVDDGNPLRDSSAGAIAANGMLVLSQALDGIQDIKLAKRFRQAALNIVSDVLDVSLAEEKAQFRKDAKDGLTIEDVNPGHTFEGVLKNGTANNNENARRRYFDHSLVYGDYYIVEFGNRLLNMGLI</sequence>
<evidence type="ECO:0000256" key="1">
    <source>
        <dbReference type="ARBA" id="ARBA00022801"/>
    </source>
</evidence>
<organism evidence="3 4">
    <name type="scientific">Cylindrodendrum hubeiense</name>
    <dbReference type="NCBI Taxonomy" id="595255"/>
    <lineage>
        <taxon>Eukaryota</taxon>
        <taxon>Fungi</taxon>
        <taxon>Dikarya</taxon>
        <taxon>Ascomycota</taxon>
        <taxon>Pezizomycotina</taxon>
        <taxon>Sordariomycetes</taxon>
        <taxon>Hypocreomycetidae</taxon>
        <taxon>Hypocreales</taxon>
        <taxon>Nectriaceae</taxon>
        <taxon>Cylindrodendrum</taxon>
    </lineage>
</organism>
<comment type="caution">
    <text evidence="3">The sequence shown here is derived from an EMBL/GenBank/DDBJ whole genome shotgun (WGS) entry which is preliminary data.</text>
</comment>
<dbReference type="SUPFAM" id="SSF48208">
    <property type="entry name" value="Six-hairpin glycosidases"/>
    <property type="match status" value="1"/>
</dbReference>
<dbReference type="PANTHER" id="PTHR36845:SF1">
    <property type="entry name" value="HYDROLASE, PUTATIVE (AFU_ORTHOLOGUE AFUA_7G05090)-RELATED"/>
    <property type="match status" value="1"/>
</dbReference>
<proteinExistence type="inferred from homology"/>
<dbReference type="GO" id="GO:0052757">
    <property type="term" value="F:chondroitin hydrolase activity"/>
    <property type="evidence" value="ECO:0007669"/>
    <property type="project" value="TreeGrafter"/>
</dbReference>
<dbReference type="AlphaFoldDB" id="A0A9P5LF33"/>
<dbReference type="EMBL" id="JAANBB010000176">
    <property type="protein sequence ID" value="KAF7547512.1"/>
    <property type="molecule type" value="Genomic_DNA"/>
</dbReference>
<dbReference type="InterPro" id="IPR052369">
    <property type="entry name" value="UG_Glycosaminoglycan_Hydrolase"/>
</dbReference>
<dbReference type="PANTHER" id="PTHR36845">
    <property type="entry name" value="HYDROLASE, PUTATIVE (AFU_ORTHOLOGUE AFUA_7G05090)-RELATED"/>
    <property type="match status" value="1"/>
</dbReference>
<gene>
    <name evidence="3" type="ORF">G7Z17_g7675</name>
</gene>